<dbReference type="OrthoDB" id="6418713at2759"/>
<evidence type="ECO:0000256" key="2">
    <source>
        <dbReference type="ARBA" id="ARBA00022448"/>
    </source>
</evidence>
<keyword evidence="15" id="KW-1185">Reference proteome</keyword>
<evidence type="ECO:0000313" key="15">
    <source>
        <dbReference type="Proteomes" id="UP000239899"/>
    </source>
</evidence>
<feature type="transmembrane region" description="Helical" evidence="12">
    <location>
        <begin position="277"/>
        <end position="298"/>
    </location>
</feature>
<feature type="transmembrane region" description="Helical" evidence="12">
    <location>
        <begin position="99"/>
        <end position="118"/>
    </location>
</feature>
<evidence type="ECO:0000256" key="3">
    <source>
        <dbReference type="ARBA" id="ARBA00022528"/>
    </source>
</evidence>
<evidence type="ECO:0000256" key="11">
    <source>
        <dbReference type="SAM" id="MobiDB-lite"/>
    </source>
</evidence>
<feature type="transmembrane region" description="Helical" evidence="12">
    <location>
        <begin position="130"/>
        <end position="150"/>
    </location>
</feature>
<comment type="caution">
    <text evidence="14">The sequence shown here is derived from an EMBL/GenBank/DDBJ whole genome shotgun (WGS) entry which is preliminary data.</text>
</comment>
<feature type="region of interest" description="Disordered" evidence="11">
    <location>
        <begin position="1"/>
        <end position="34"/>
    </location>
</feature>
<evidence type="ECO:0000256" key="5">
    <source>
        <dbReference type="ARBA" id="ARBA00022692"/>
    </source>
</evidence>
<reference evidence="14 15" key="1">
    <citation type="journal article" date="2018" name="Plant J.">
        <title>Genome sequences of Chlorella sorokiniana UTEX 1602 and Micractinium conductrix SAG 241.80: implications to maltose excretion by a green alga.</title>
        <authorList>
            <person name="Arriola M.B."/>
            <person name="Velmurugan N."/>
            <person name="Zhang Y."/>
            <person name="Plunkett M.H."/>
            <person name="Hondzo H."/>
            <person name="Barney B.M."/>
        </authorList>
    </citation>
    <scope>NUCLEOTIDE SEQUENCE [LARGE SCALE GENOMIC DNA]</scope>
    <source>
        <strain evidence="15">UTEX 1602</strain>
    </source>
</reference>
<dbReference type="InterPro" id="IPR050186">
    <property type="entry name" value="TPT_transporter"/>
</dbReference>
<sequence length="408" mass="43896">MGKVHGSLARAGKVRGQTPKVPKQEKKKQPKGRAMKRLKYNRRFVNVVVGFGKKRGPNSHARRSSRPVTVAQAGQQQGAVVAAAAAQPEEKSGGMGRTLTLALLFGAWYLFNIQFNIYNKQVLKAFPYPLTITALQFAIGSLWCCLMWLLRLHKAPEGNFFENAASISPLAAVHTLGNSLTNISLGSVAVSFTHTIKALEPMFSVLLSAMFLGDKPSLAVALTLVPIIGGVVLASTSELSFTWKGFLSAMGSNLTFQSRNVLSKKFMSKGKGSLDNINLFSIITIVSFVFLAPIALLTEGMVFTPAAMAAQGIADPYLVMKRAALAGLCFHAYQQVSYMILQRVSPVTHSIGNSVKRVVVIASSILVFRNPVTQQNLLGTAIALAGVFAYSQVKRLGGKGKADKPKAE</sequence>
<dbReference type="STRING" id="3076.A0A2P6TR61"/>
<dbReference type="InterPro" id="IPR037185">
    <property type="entry name" value="EmrE-like"/>
</dbReference>
<comment type="subcellular location">
    <subcellularLocation>
        <location evidence="1">Plastid</location>
        <location evidence="1">Chloroplast membrane</location>
        <topology evidence="1">Multi-pass membrane protein</topology>
    </subcellularLocation>
</comment>
<evidence type="ECO:0000256" key="10">
    <source>
        <dbReference type="ARBA" id="ARBA00023274"/>
    </source>
</evidence>
<dbReference type="GO" id="GO:0046943">
    <property type="term" value="F:carboxylic acid transmembrane transporter activity"/>
    <property type="evidence" value="ECO:0007669"/>
    <property type="project" value="UniProtKB-ARBA"/>
</dbReference>
<evidence type="ECO:0000256" key="1">
    <source>
        <dbReference type="ARBA" id="ARBA00004508"/>
    </source>
</evidence>
<dbReference type="SUPFAM" id="SSF103481">
    <property type="entry name" value="Multidrug resistance efflux transporter EmrE"/>
    <property type="match status" value="2"/>
</dbReference>
<evidence type="ECO:0000256" key="9">
    <source>
        <dbReference type="ARBA" id="ARBA00023136"/>
    </source>
</evidence>
<dbReference type="GO" id="GO:0015605">
    <property type="term" value="F:organophosphate ester transmembrane transporter activity"/>
    <property type="evidence" value="ECO:0007669"/>
    <property type="project" value="UniProtKB-ARBA"/>
</dbReference>
<keyword evidence="10" id="KW-0687">Ribonucleoprotein</keyword>
<dbReference type="Pfam" id="PF03151">
    <property type="entry name" value="TPT"/>
    <property type="match status" value="1"/>
</dbReference>
<dbReference type="Proteomes" id="UP000239899">
    <property type="component" value="Unassembled WGS sequence"/>
</dbReference>
<keyword evidence="9 12" id="KW-0472">Membrane</keyword>
<dbReference type="InterPro" id="IPR006846">
    <property type="entry name" value="Ribosomal_eS30"/>
</dbReference>
<keyword evidence="3" id="KW-0150">Chloroplast</keyword>
<keyword evidence="7" id="KW-0689">Ribosomal protein</keyword>
<dbReference type="InterPro" id="IPR004853">
    <property type="entry name" value="Sugar_P_trans_dom"/>
</dbReference>
<accession>A0A2P6TR61</accession>
<feature type="compositionally biased region" description="Basic residues" evidence="11">
    <location>
        <begin position="25"/>
        <end position="34"/>
    </location>
</feature>
<evidence type="ECO:0000256" key="12">
    <source>
        <dbReference type="SAM" id="Phobius"/>
    </source>
</evidence>
<evidence type="ECO:0000256" key="6">
    <source>
        <dbReference type="ARBA" id="ARBA00022946"/>
    </source>
</evidence>
<keyword evidence="5 12" id="KW-0812">Transmembrane</keyword>
<dbReference type="GO" id="GO:0031969">
    <property type="term" value="C:chloroplast membrane"/>
    <property type="evidence" value="ECO:0007669"/>
    <property type="project" value="UniProtKB-SubCell"/>
</dbReference>
<dbReference type="EMBL" id="LHPG02000008">
    <property type="protein sequence ID" value="PRW56556.1"/>
    <property type="molecule type" value="Genomic_DNA"/>
</dbReference>
<dbReference type="NCBIfam" id="TIGR00817">
    <property type="entry name" value="tpt"/>
    <property type="match status" value="1"/>
</dbReference>
<dbReference type="GO" id="GO:1990904">
    <property type="term" value="C:ribonucleoprotein complex"/>
    <property type="evidence" value="ECO:0007669"/>
    <property type="project" value="UniProtKB-KW"/>
</dbReference>
<dbReference type="GO" id="GO:0005840">
    <property type="term" value="C:ribosome"/>
    <property type="evidence" value="ECO:0007669"/>
    <property type="project" value="UniProtKB-KW"/>
</dbReference>
<feature type="domain" description="Sugar phosphate transporter" evidence="13">
    <location>
        <begin position="100"/>
        <end position="391"/>
    </location>
</feature>
<evidence type="ECO:0000256" key="7">
    <source>
        <dbReference type="ARBA" id="ARBA00022980"/>
    </source>
</evidence>
<dbReference type="InterPro" id="IPR004696">
    <property type="entry name" value="Tpt_PEP_transl"/>
</dbReference>
<keyword evidence="8 12" id="KW-1133">Transmembrane helix</keyword>
<feature type="transmembrane region" description="Helical" evidence="12">
    <location>
        <begin position="218"/>
        <end position="235"/>
    </location>
</feature>
<dbReference type="PANTHER" id="PTHR11132">
    <property type="entry name" value="SOLUTE CARRIER FAMILY 35"/>
    <property type="match status" value="1"/>
</dbReference>
<evidence type="ECO:0000256" key="8">
    <source>
        <dbReference type="ARBA" id="ARBA00022989"/>
    </source>
</evidence>
<protein>
    <submittedName>
        <fullName evidence="14">Phosphoenolpyruvate phosphate translocator chloroplastic</fullName>
    </submittedName>
</protein>
<name>A0A2P6TR61_CHLSO</name>
<dbReference type="GO" id="GO:0015718">
    <property type="term" value="P:monocarboxylic acid transport"/>
    <property type="evidence" value="ECO:0007669"/>
    <property type="project" value="UniProtKB-ARBA"/>
</dbReference>
<dbReference type="GO" id="GO:0003735">
    <property type="term" value="F:structural constituent of ribosome"/>
    <property type="evidence" value="ECO:0007669"/>
    <property type="project" value="InterPro"/>
</dbReference>
<organism evidence="14 15">
    <name type="scientific">Chlorella sorokiniana</name>
    <name type="common">Freshwater green alga</name>
    <dbReference type="NCBI Taxonomy" id="3076"/>
    <lineage>
        <taxon>Eukaryota</taxon>
        <taxon>Viridiplantae</taxon>
        <taxon>Chlorophyta</taxon>
        <taxon>core chlorophytes</taxon>
        <taxon>Trebouxiophyceae</taxon>
        <taxon>Chlorellales</taxon>
        <taxon>Chlorellaceae</taxon>
        <taxon>Chlorella clade</taxon>
        <taxon>Chlorella</taxon>
    </lineage>
</organism>
<keyword evidence="4" id="KW-0934">Plastid</keyword>
<evidence type="ECO:0000259" key="13">
    <source>
        <dbReference type="Pfam" id="PF03151"/>
    </source>
</evidence>
<gene>
    <name evidence="14" type="ORF">C2E21_4691</name>
</gene>
<keyword evidence="6" id="KW-0809">Transit peptide</keyword>
<proteinExistence type="predicted"/>
<keyword evidence="2" id="KW-0813">Transport</keyword>
<dbReference type="Pfam" id="PF04758">
    <property type="entry name" value="Ribosomal_S30"/>
    <property type="match status" value="1"/>
</dbReference>
<dbReference type="AlphaFoldDB" id="A0A2P6TR61"/>
<evidence type="ECO:0000256" key="4">
    <source>
        <dbReference type="ARBA" id="ARBA00022640"/>
    </source>
</evidence>
<evidence type="ECO:0000313" key="14">
    <source>
        <dbReference type="EMBL" id="PRW56556.1"/>
    </source>
</evidence>
<dbReference type="GO" id="GO:0006412">
    <property type="term" value="P:translation"/>
    <property type="evidence" value="ECO:0007669"/>
    <property type="project" value="InterPro"/>
</dbReference>